<proteinExistence type="predicted"/>
<evidence type="ECO:0000313" key="4">
    <source>
        <dbReference type="EMBL" id="KZL81280.1"/>
    </source>
</evidence>
<dbReference type="InterPro" id="IPR050613">
    <property type="entry name" value="Sec_Metabolite_Reg"/>
</dbReference>
<dbReference type="GO" id="GO:0003677">
    <property type="term" value="F:DNA binding"/>
    <property type="evidence" value="ECO:0007669"/>
    <property type="project" value="InterPro"/>
</dbReference>
<dbReference type="AlphaFoldDB" id="A0A167BFR8"/>
<keyword evidence="5" id="KW-1185">Reference proteome</keyword>
<dbReference type="GO" id="GO:0008270">
    <property type="term" value="F:zinc ion binding"/>
    <property type="evidence" value="ECO:0007669"/>
    <property type="project" value="InterPro"/>
</dbReference>
<feature type="domain" description="Xylanolytic transcriptional activator regulatory" evidence="3">
    <location>
        <begin position="50"/>
        <end position="123"/>
    </location>
</feature>
<evidence type="ECO:0000256" key="1">
    <source>
        <dbReference type="ARBA" id="ARBA00004123"/>
    </source>
</evidence>
<reference evidence="4 5" key="1">
    <citation type="submission" date="2015-06" db="EMBL/GenBank/DDBJ databases">
        <title>Survival trade-offs in plant roots during colonization by closely related pathogenic and mutualistic fungi.</title>
        <authorList>
            <person name="Hacquard S."/>
            <person name="Kracher B."/>
            <person name="Hiruma K."/>
            <person name="Weinman A."/>
            <person name="Muench P."/>
            <person name="Garrido Oter R."/>
            <person name="Ver Loren van Themaat E."/>
            <person name="Dallerey J.-F."/>
            <person name="Damm U."/>
            <person name="Henrissat B."/>
            <person name="Lespinet O."/>
            <person name="Thon M."/>
            <person name="Kemen E."/>
            <person name="McHardy A.C."/>
            <person name="Schulze-Lefert P."/>
            <person name="O'Connell R.J."/>
        </authorList>
    </citation>
    <scope>NUCLEOTIDE SEQUENCE [LARGE SCALE GENOMIC DNA]</scope>
    <source>
        <strain evidence="4 5">MAFF 238704</strain>
    </source>
</reference>
<dbReference type="Pfam" id="PF04082">
    <property type="entry name" value="Fungal_trans"/>
    <property type="match status" value="1"/>
</dbReference>
<dbReference type="InterPro" id="IPR007219">
    <property type="entry name" value="XnlR_reg_dom"/>
</dbReference>
<accession>A0A167BFR8</accession>
<dbReference type="EMBL" id="LFIW01001670">
    <property type="protein sequence ID" value="KZL81280.1"/>
    <property type="molecule type" value="Genomic_DNA"/>
</dbReference>
<dbReference type="Proteomes" id="UP000076584">
    <property type="component" value="Unassembled WGS sequence"/>
</dbReference>
<dbReference type="SMART" id="SM00906">
    <property type="entry name" value="Fungal_trans"/>
    <property type="match status" value="1"/>
</dbReference>
<protein>
    <recommendedName>
        <fullName evidence="3">Xylanolytic transcriptional activator regulatory domain-containing protein</fullName>
    </recommendedName>
</protein>
<evidence type="ECO:0000313" key="5">
    <source>
        <dbReference type="Proteomes" id="UP000076584"/>
    </source>
</evidence>
<keyword evidence="2" id="KW-0539">Nucleus</keyword>
<dbReference type="PANTHER" id="PTHR31001:SF85">
    <property type="entry name" value="ZN(II)2CYS6 TRANSCRIPTION FACTOR (EUROFUNG)"/>
    <property type="match status" value="1"/>
</dbReference>
<comment type="caution">
    <text evidence="4">The sequence shown here is derived from an EMBL/GenBank/DDBJ whole genome shotgun (WGS) entry which is preliminary data.</text>
</comment>
<organism evidence="4 5">
    <name type="scientific">Colletotrichum incanum</name>
    <name type="common">Soybean anthracnose fungus</name>
    <dbReference type="NCBI Taxonomy" id="1573173"/>
    <lineage>
        <taxon>Eukaryota</taxon>
        <taxon>Fungi</taxon>
        <taxon>Dikarya</taxon>
        <taxon>Ascomycota</taxon>
        <taxon>Pezizomycotina</taxon>
        <taxon>Sordariomycetes</taxon>
        <taxon>Hypocreomycetidae</taxon>
        <taxon>Glomerellales</taxon>
        <taxon>Glomerellaceae</taxon>
        <taxon>Colletotrichum</taxon>
        <taxon>Colletotrichum spaethianum species complex</taxon>
    </lineage>
</organism>
<dbReference type="GO" id="GO:0006351">
    <property type="term" value="P:DNA-templated transcription"/>
    <property type="evidence" value="ECO:0007669"/>
    <property type="project" value="InterPro"/>
</dbReference>
<dbReference type="STRING" id="1573173.A0A167BFR8"/>
<comment type="subcellular location">
    <subcellularLocation>
        <location evidence="1">Nucleus</location>
    </subcellularLocation>
</comment>
<evidence type="ECO:0000259" key="3">
    <source>
        <dbReference type="SMART" id="SM00906"/>
    </source>
</evidence>
<dbReference type="PANTHER" id="PTHR31001">
    <property type="entry name" value="UNCHARACTERIZED TRANSCRIPTIONAL REGULATORY PROTEIN"/>
    <property type="match status" value="1"/>
</dbReference>
<dbReference type="OrthoDB" id="2269373at2759"/>
<dbReference type="GO" id="GO:0005634">
    <property type="term" value="C:nucleus"/>
    <property type="evidence" value="ECO:0007669"/>
    <property type="project" value="UniProtKB-SubCell"/>
</dbReference>
<name>A0A167BFR8_COLIC</name>
<sequence length="304" mass="35771">MFRSSRDHNIRRFTMGNVIALRKSDYQRNYDMVALQSLLLYLKHHDRHAAWVISGMVIRIAQKMDYHRDGENLNLTPFEIEMRRRIWWQIIQQDAKNCLTSGWSHSLLPTNWDIKTPQNINDADLFPRSLYSSTPRKHPTEMAFCLIGYQVASFLVRAEFQHDTLDLGAGIMGDDMLGERDFSFNMRTERYKGLLTELEDCLREVETHYLDANAGSTHVAALSIRPMLISKLKMRLVPMREQPEWGTEILSTKDNLFKILLMNVKHSTDVYETMNQTRFIWYFKLHFQLDIFTAMTGQLCRRPT</sequence>
<dbReference type="CDD" id="cd12148">
    <property type="entry name" value="fungal_TF_MHR"/>
    <property type="match status" value="1"/>
</dbReference>
<gene>
    <name evidence="4" type="ORF">CI238_00376</name>
</gene>
<evidence type="ECO:0000256" key="2">
    <source>
        <dbReference type="ARBA" id="ARBA00023242"/>
    </source>
</evidence>